<reference evidence="1 2" key="1">
    <citation type="submission" date="2018-09" db="EMBL/GenBank/DDBJ databases">
        <authorList>
            <person name="Zhu H."/>
        </authorList>
    </citation>
    <scope>NUCLEOTIDE SEQUENCE [LARGE SCALE GENOMIC DNA]</scope>
    <source>
        <strain evidence="1 2">K2W22B-5</strain>
    </source>
</reference>
<sequence>MTITWTDAVAKLAARYWNSEPVSAANPGGFDEAVDGSQAGHEVNFPAALEAVGVAAQHVGDTAQAVDAAAATAIAQMAIIQASVAGALAANVPVSETGARLVAAVDAVGARAEIGAASVADVQAALPAGLTYRIDQLNRLAALGAVGVKL</sequence>
<comment type="caution">
    <text evidence="1">The sequence shown here is derived from an EMBL/GenBank/DDBJ whole genome shotgun (WGS) entry which is preliminary data.</text>
</comment>
<name>A0A418W4C2_9PROT</name>
<protein>
    <submittedName>
        <fullName evidence="1">Uncharacterized protein</fullName>
    </submittedName>
</protein>
<organism evidence="1 2">
    <name type="scientific">Azospirillum cavernae</name>
    <dbReference type="NCBI Taxonomy" id="2320860"/>
    <lineage>
        <taxon>Bacteria</taxon>
        <taxon>Pseudomonadati</taxon>
        <taxon>Pseudomonadota</taxon>
        <taxon>Alphaproteobacteria</taxon>
        <taxon>Rhodospirillales</taxon>
        <taxon>Azospirillaceae</taxon>
        <taxon>Azospirillum</taxon>
    </lineage>
</organism>
<evidence type="ECO:0000313" key="2">
    <source>
        <dbReference type="Proteomes" id="UP000283458"/>
    </source>
</evidence>
<dbReference type="OrthoDB" id="7308195at2"/>
<evidence type="ECO:0000313" key="1">
    <source>
        <dbReference type="EMBL" id="RJF84880.1"/>
    </source>
</evidence>
<dbReference type="EMBL" id="QYUL01000001">
    <property type="protein sequence ID" value="RJF84880.1"/>
    <property type="molecule type" value="Genomic_DNA"/>
</dbReference>
<dbReference type="Proteomes" id="UP000283458">
    <property type="component" value="Unassembled WGS sequence"/>
</dbReference>
<gene>
    <name evidence="1" type="ORF">D3877_10410</name>
</gene>
<dbReference type="AlphaFoldDB" id="A0A418W4C2"/>
<proteinExistence type="predicted"/>
<accession>A0A418W4C2</accession>
<keyword evidence="2" id="KW-1185">Reference proteome</keyword>
<dbReference type="RefSeq" id="WP_119830513.1">
    <property type="nucleotide sequence ID" value="NZ_QYUL01000001.1"/>
</dbReference>